<evidence type="ECO:0000256" key="4">
    <source>
        <dbReference type="ARBA" id="ARBA00022862"/>
    </source>
</evidence>
<evidence type="ECO:0000313" key="18">
    <source>
        <dbReference type="Proteomes" id="UP000440367"/>
    </source>
</evidence>
<dbReference type="Gene3D" id="3.40.30.10">
    <property type="entry name" value="Glutaredoxin"/>
    <property type="match status" value="1"/>
</dbReference>
<dbReference type="Pfam" id="PF00578">
    <property type="entry name" value="AhpC-TSA"/>
    <property type="match status" value="1"/>
</dbReference>
<evidence type="ECO:0000256" key="9">
    <source>
        <dbReference type="PIRNR" id="PIRNR000239"/>
    </source>
</evidence>
<sequence>MDPIHQFKICPLSRKSLSDTMVLTIRKPAPEFTADAVVDGEFKKISLSDYKGQYVVLFFYPMDFTFVCPTEICAFSDRVEDFKKLNTQVIGASIDSKFTHLAWINTPRKKGGLGEMNIPLIADVTKDLSTKYEVLVQDGDEQGVAFRGLFIIDKEGVLRQITINDLPVGRNVDEVLRLIEAFQFNEEHGDVCPANWKKGAKTMTAHPKDSLKYFETVDEPSKKRKLSK</sequence>
<reference evidence="17 18" key="1">
    <citation type="submission" date="2018-08" db="EMBL/GenBank/DDBJ databases">
        <title>Genomic investigation of the strawberry pathogen Phytophthora fragariae indicates pathogenicity is determined by transcriptional variation in three key races.</title>
        <authorList>
            <person name="Adams T.M."/>
            <person name="Armitage A.D."/>
            <person name="Sobczyk M.K."/>
            <person name="Bates H.J."/>
            <person name="Dunwell J.M."/>
            <person name="Nellist C.F."/>
            <person name="Harrison R.J."/>
        </authorList>
    </citation>
    <scope>NUCLEOTIDE SEQUENCE [LARGE SCALE GENOMIC DNA]</scope>
    <source>
        <strain evidence="15 18">BC-1</strain>
        <strain evidence="14 19">NOV-5</strain>
        <strain evidence="16 21">NOV-77</strain>
        <strain evidence="12 17">NOV-9</strain>
        <strain evidence="13 20">SCRP245</strain>
    </source>
</reference>
<dbReference type="GO" id="GO:0005829">
    <property type="term" value="C:cytosol"/>
    <property type="evidence" value="ECO:0007669"/>
    <property type="project" value="TreeGrafter"/>
</dbReference>
<dbReference type="GO" id="GO:0033554">
    <property type="term" value="P:cellular response to stress"/>
    <property type="evidence" value="ECO:0007669"/>
    <property type="project" value="TreeGrafter"/>
</dbReference>
<keyword evidence="5 9" id="KW-0560">Oxidoreductase</keyword>
<dbReference type="Proteomes" id="UP000460718">
    <property type="component" value="Unassembled WGS sequence"/>
</dbReference>
<evidence type="ECO:0000256" key="5">
    <source>
        <dbReference type="ARBA" id="ARBA00023002"/>
    </source>
</evidence>
<keyword evidence="4 9" id="KW-0049">Antioxidant</keyword>
<evidence type="ECO:0000256" key="3">
    <source>
        <dbReference type="ARBA" id="ARBA00022559"/>
    </source>
</evidence>
<comment type="function">
    <text evidence="9">Thiol-specific peroxidase that catalyzes the reduction of hydrogen peroxide and organic hydroperoxides to water and alcohols, respectively.</text>
</comment>
<evidence type="ECO:0000256" key="8">
    <source>
        <dbReference type="ARBA" id="ARBA00049091"/>
    </source>
</evidence>
<dbReference type="EMBL" id="QXFW01001942">
    <property type="protein sequence ID" value="KAE8983929.1"/>
    <property type="molecule type" value="Genomic_DNA"/>
</dbReference>
<dbReference type="GO" id="GO:0045454">
    <property type="term" value="P:cell redox homeostasis"/>
    <property type="evidence" value="ECO:0007669"/>
    <property type="project" value="TreeGrafter"/>
</dbReference>
<dbReference type="CDD" id="cd03015">
    <property type="entry name" value="PRX_Typ2cys"/>
    <property type="match status" value="1"/>
</dbReference>
<dbReference type="GO" id="GO:0042744">
    <property type="term" value="P:hydrogen peroxide catabolic process"/>
    <property type="evidence" value="ECO:0007669"/>
    <property type="project" value="TreeGrafter"/>
</dbReference>
<evidence type="ECO:0000256" key="7">
    <source>
        <dbReference type="ARBA" id="ARBA00023284"/>
    </source>
</evidence>
<gene>
    <name evidence="15" type="ORF">PF002_g22957</name>
    <name evidence="14" type="ORF">PF006_g20209</name>
    <name evidence="16" type="ORF">PF008_g20937</name>
    <name evidence="12" type="ORF">PF009_g12473</name>
    <name evidence="13" type="ORF">PF011_g20983</name>
</gene>
<evidence type="ECO:0000313" key="19">
    <source>
        <dbReference type="Proteomes" id="UP000440732"/>
    </source>
</evidence>
<dbReference type="GO" id="GO:0006979">
    <property type="term" value="P:response to oxidative stress"/>
    <property type="evidence" value="ECO:0007669"/>
    <property type="project" value="TreeGrafter"/>
</dbReference>
<dbReference type="Proteomes" id="UP000440732">
    <property type="component" value="Unassembled WGS sequence"/>
</dbReference>
<protein>
    <recommendedName>
        <fullName evidence="2">thioredoxin-dependent peroxiredoxin</fullName>
        <ecNumber evidence="2">1.11.1.24</ecNumber>
    </recommendedName>
</protein>
<dbReference type="InterPro" id="IPR019479">
    <property type="entry name" value="Peroxiredoxin_C"/>
</dbReference>
<organism evidence="12 17">
    <name type="scientific">Phytophthora fragariae</name>
    <dbReference type="NCBI Taxonomy" id="53985"/>
    <lineage>
        <taxon>Eukaryota</taxon>
        <taxon>Sar</taxon>
        <taxon>Stramenopiles</taxon>
        <taxon>Oomycota</taxon>
        <taxon>Peronosporomycetes</taxon>
        <taxon>Peronosporales</taxon>
        <taxon>Peronosporaceae</taxon>
        <taxon>Phytophthora</taxon>
    </lineage>
</organism>
<dbReference type="InterPro" id="IPR013766">
    <property type="entry name" value="Thioredoxin_domain"/>
</dbReference>
<dbReference type="Proteomes" id="UP000440367">
    <property type="component" value="Unassembled WGS sequence"/>
</dbReference>
<dbReference type="Pfam" id="PF10417">
    <property type="entry name" value="1-cysPrx_C"/>
    <property type="match status" value="1"/>
</dbReference>
<keyword evidence="3 9" id="KW-0575">Peroxidase</keyword>
<dbReference type="PANTHER" id="PTHR10681:SF171">
    <property type="entry name" value="PEROXIREDOXIN 4"/>
    <property type="match status" value="1"/>
</dbReference>
<dbReference type="InterPro" id="IPR024706">
    <property type="entry name" value="Peroxiredoxin_AhpC-typ"/>
</dbReference>
<keyword evidence="7 9" id="KW-0676">Redox-active center</keyword>
<name>A0A6A3EW66_9STRA</name>
<dbReference type="Proteomes" id="UP000486351">
    <property type="component" value="Unassembled WGS sequence"/>
</dbReference>
<feature type="active site" description="Cysteine sulfenic acid (-SOH) intermediate; for peroxidase activity" evidence="10">
    <location>
        <position position="68"/>
    </location>
</feature>
<dbReference type="PROSITE" id="PS51352">
    <property type="entry name" value="THIOREDOXIN_2"/>
    <property type="match status" value="1"/>
</dbReference>
<evidence type="ECO:0000313" key="14">
    <source>
        <dbReference type="EMBL" id="KAE9111474.1"/>
    </source>
</evidence>
<evidence type="ECO:0000313" key="15">
    <source>
        <dbReference type="EMBL" id="KAE9196772.1"/>
    </source>
</evidence>
<dbReference type="InterPro" id="IPR036249">
    <property type="entry name" value="Thioredoxin-like_sf"/>
</dbReference>
<evidence type="ECO:0000313" key="21">
    <source>
        <dbReference type="Proteomes" id="UP000486351"/>
    </source>
</evidence>
<dbReference type="Proteomes" id="UP000429523">
    <property type="component" value="Unassembled WGS sequence"/>
</dbReference>
<dbReference type="EC" id="1.11.1.24" evidence="2"/>
<dbReference type="EMBL" id="QXFY01001831">
    <property type="protein sequence ID" value="KAE9308542.1"/>
    <property type="molecule type" value="Genomic_DNA"/>
</dbReference>
<accession>A0A6A3EW66</accession>
<dbReference type="PIRSF" id="PIRSF000239">
    <property type="entry name" value="AHPC"/>
    <property type="match status" value="1"/>
</dbReference>
<evidence type="ECO:0000313" key="20">
    <source>
        <dbReference type="Proteomes" id="UP000460718"/>
    </source>
</evidence>
<feature type="domain" description="Thioredoxin" evidence="11">
    <location>
        <begin position="23"/>
        <end position="184"/>
    </location>
</feature>
<comment type="caution">
    <text evidence="12">The sequence shown here is derived from an EMBL/GenBank/DDBJ whole genome shotgun (WGS) entry which is preliminary data.</text>
</comment>
<evidence type="ECO:0000259" key="11">
    <source>
        <dbReference type="PROSITE" id="PS51352"/>
    </source>
</evidence>
<evidence type="ECO:0000256" key="6">
    <source>
        <dbReference type="ARBA" id="ARBA00023157"/>
    </source>
</evidence>
<dbReference type="SUPFAM" id="SSF52833">
    <property type="entry name" value="Thioredoxin-like"/>
    <property type="match status" value="1"/>
</dbReference>
<evidence type="ECO:0000313" key="17">
    <source>
        <dbReference type="Proteomes" id="UP000429523"/>
    </source>
</evidence>
<dbReference type="EMBL" id="QXGA01001745">
    <property type="protein sequence ID" value="KAE9111474.1"/>
    <property type="molecule type" value="Genomic_DNA"/>
</dbReference>
<evidence type="ECO:0000256" key="10">
    <source>
        <dbReference type="PIRSR" id="PIRSR000239-1"/>
    </source>
</evidence>
<dbReference type="InterPro" id="IPR000866">
    <property type="entry name" value="AhpC/TSA"/>
</dbReference>
<evidence type="ECO:0000313" key="12">
    <source>
        <dbReference type="EMBL" id="KAE8937625.1"/>
    </source>
</evidence>
<dbReference type="EMBL" id="QXGF01000622">
    <property type="protein sequence ID" value="KAE8937625.1"/>
    <property type="molecule type" value="Genomic_DNA"/>
</dbReference>
<dbReference type="AlphaFoldDB" id="A0A6A3EW66"/>
<keyword evidence="6" id="KW-1015">Disulfide bond</keyword>
<comment type="similarity">
    <text evidence="1">Belongs to the peroxiredoxin family. AhpC/Prx1 subfamily.</text>
</comment>
<dbReference type="PANTHER" id="PTHR10681">
    <property type="entry name" value="THIOREDOXIN PEROXIDASE"/>
    <property type="match status" value="1"/>
</dbReference>
<proteinExistence type="inferred from homology"/>
<evidence type="ECO:0000256" key="1">
    <source>
        <dbReference type="ARBA" id="ARBA00009796"/>
    </source>
</evidence>
<evidence type="ECO:0000313" key="16">
    <source>
        <dbReference type="EMBL" id="KAE9308542.1"/>
    </source>
</evidence>
<dbReference type="GO" id="GO:0008379">
    <property type="term" value="F:thioredoxin peroxidase activity"/>
    <property type="evidence" value="ECO:0007669"/>
    <property type="project" value="TreeGrafter"/>
</dbReference>
<dbReference type="EMBL" id="QXGD01001914">
    <property type="protein sequence ID" value="KAE9196772.1"/>
    <property type="molecule type" value="Genomic_DNA"/>
</dbReference>
<dbReference type="FunFam" id="3.40.30.10:FF:000003">
    <property type="entry name" value="Peroxiredoxin 1"/>
    <property type="match status" value="1"/>
</dbReference>
<comment type="catalytic activity">
    <reaction evidence="8">
        <text>a hydroperoxide + [thioredoxin]-dithiol = an alcohol + [thioredoxin]-disulfide + H2O</text>
        <dbReference type="Rhea" id="RHEA:62620"/>
        <dbReference type="Rhea" id="RHEA-COMP:10698"/>
        <dbReference type="Rhea" id="RHEA-COMP:10700"/>
        <dbReference type="ChEBI" id="CHEBI:15377"/>
        <dbReference type="ChEBI" id="CHEBI:29950"/>
        <dbReference type="ChEBI" id="CHEBI:30879"/>
        <dbReference type="ChEBI" id="CHEBI:35924"/>
        <dbReference type="ChEBI" id="CHEBI:50058"/>
        <dbReference type="EC" id="1.11.1.24"/>
    </reaction>
</comment>
<evidence type="ECO:0000256" key="2">
    <source>
        <dbReference type="ARBA" id="ARBA00013017"/>
    </source>
</evidence>
<dbReference type="InterPro" id="IPR050217">
    <property type="entry name" value="Peroxiredoxin"/>
</dbReference>
<evidence type="ECO:0000313" key="13">
    <source>
        <dbReference type="EMBL" id="KAE8983929.1"/>
    </source>
</evidence>